<comment type="caution">
    <text evidence="3">The sequence shown here is derived from an EMBL/GenBank/DDBJ whole genome shotgun (WGS) entry which is preliminary data.</text>
</comment>
<evidence type="ECO:0000259" key="2">
    <source>
        <dbReference type="Pfam" id="PF18998"/>
    </source>
</evidence>
<feature type="domain" description="Bacterial repeat" evidence="2">
    <location>
        <begin position="43"/>
        <end position="119"/>
    </location>
</feature>
<keyword evidence="4" id="KW-1185">Reference proteome</keyword>
<accession>A0AAE3MMS6</accession>
<dbReference type="Pfam" id="PF18998">
    <property type="entry name" value="Flg_new_2"/>
    <property type="match status" value="1"/>
</dbReference>
<name>A0AAE3MMS6_9FLAO</name>
<dbReference type="RefSeq" id="WP_266012622.1">
    <property type="nucleotide sequence ID" value="NZ_JAPFQP010000002.1"/>
</dbReference>
<keyword evidence="1" id="KW-0732">Signal</keyword>
<feature type="signal peptide" evidence="1">
    <location>
        <begin position="1"/>
        <end position="22"/>
    </location>
</feature>
<evidence type="ECO:0000313" key="3">
    <source>
        <dbReference type="EMBL" id="MCX2719722.1"/>
    </source>
</evidence>
<sequence>MKEIKKSLGMMIILLISCFVLDGCSNQDSNENNGGGGFDFVFNVTVSPEDSGRVETYVYYVEYSVYRIELNAIPSAGFSFSHWEGDFCISTINPCSRSIFTYYEESPYTVNATAVFEAIE</sequence>
<evidence type="ECO:0000313" key="4">
    <source>
        <dbReference type="Proteomes" id="UP001207116"/>
    </source>
</evidence>
<feature type="chain" id="PRO_5042122259" description="Bacterial repeat domain-containing protein" evidence="1">
    <location>
        <begin position="23"/>
        <end position="120"/>
    </location>
</feature>
<dbReference type="Proteomes" id="UP001207116">
    <property type="component" value="Unassembled WGS sequence"/>
</dbReference>
<reference evidence="3" key="1">
    <citation type="submission" date="2022-11" db="EMBL/GenBank/DDBJ databases">
        <title>The characterization of three novel Bacteroidetes species and genomic analysis of their roles in tidal elemental geochemical cycles.</title>
        <authorList>
            <person name="Ma K.-J."/>
        </authorList>
    </citation>
    <scope>NUCLEOTIDE SEQUENCE</scope>
    <source>
        <strain evidence="3">M415</strain>
    </source>
</reference>
<dbReference type="EMBL" id="JAPFQP010000002">
    <property type="protein sequence ID" value="MCX2719722.1"/>
    <property type="molecule type" value="Genomic_DNA"/>
</dbReference>
<proteinExistence type="predicted"/>
<evidence type="ECO:0000256" key="1">
    <source>
        <dbReference type="SAM" id="SignalP"/>
    </source>
</evidence>
<protein>
    <recommendedName>
        <fullName evidence="2">Bacterial repeat domain-containing protein</fullName>
    </recommendedName>
</protein>
<dbReference type="PROSITE" id="PS51257">
    <property type="entry name" value="PROKAR_LIPOPROTEIN"/>
    <property type="match status" value="1"/>
</dbReference>
<organism evidence="3 4">
    <name type="scientific">Lentiprolixibacter aurantiacus</name>
    <dbReference type="NCBI Taxonomy" id="2993939"/>
    <lineage>
        <taxon>Bacteria</taxon>
        <taxon>Pseudomonadati</taxon>
        <taxon>Bacteroidota</taxon>
        <taxon>Flavobacteriia</taxon>
        <taxon>Flavobacteriales</taxon>
        <taxon>Flavobacteriaceae</taxon>
        <taxon>Lentiprolixibacter</taxon>
    </lineage>
</organism>
<gene>
    <name evidence="3" type="ORF">OO016_08910</name>
</gene>
<dbReference type="AlphaFoldDB" id="A0AAE3MMS6"/>
<dbReference type="InterPro" id="IPR044060">
    <property type="entry name" value="Bacterial_rp_domain"/>
</dbReference>